<dbReference type="eggNOG" id="COG1366">
    <property type="taxonomic scope" value="Bacteria"/>
</dbReference>
<dbReference type="AlphaFoldDB" id="A0A066UCR9"/>
<dbReference type="PROSITE" id="PS50801">
    <property type="entry name" value="STAS"/>
    <property type="match status" value="1"/>
</dbReference>
<feature type="domain" description="STAS" evidence="1">
    <location>
        <begin position="1"/>
        <end position="100"/>
    </location>
</feature>
<dbReference type="SUPFAM" id="SSF52091">
    <property type="entry name" value="SpoIIaa-like"/>
    <property type="match status" value="1"/>
</dbReference>
<keyword evidence="3" id="KW-1185">Reference proteome</keyword>
<evidence type="ECO:0000259" key="1">
    <source>
        <dbReference type="PROSITE" id="PS50801"/>
    </source>
</evidence>
<gene>
    <name evidence="2" type="ORF">DV20_11620</name>
</gene>
<dbReference type="EMBL" id="JMQI01000024">
    <property type="protein sequence ID" value="KDN22028.1"/>
    <property type="molecule type" value="Genomic_DNA"/>
</dbReference>
<dbReference type="InterPro" id="IPR036513">
    <property type="entry name" value="STAS_dom_sf"/>
</dbReference>
<evidence type="ECO:0000313" key="2">
    <source>
        <dbReference type="EMBL" id="KDN22028.1"/>
    </source>
</evidence>
<organism evidence="2 3">
    <name type="scientific">Amycolatopsis rifamycinica</name>
    <dbReference type="NCBI Taxonomy" id="287986"/>
    <lineage>
        <taxon>Bacteria</taxon>
        <taxon>Bacillati</taxon>
        <taxon>Actinomycetota</taxon>
        <taxon>Actinomycetes</taxon>
        <taxon>Pseudonocardiales</taxon>
        <taxon>Pseudonocardiaceae</taxon>
        <taxon>Amycolatopsis</taxon>
    </lineage>
</organism>
<name>A0A066UCR9_9PSEU</name>
<comment type="caution">
    <text evidence="2">The sequence shown here is derived from an EMBL/GenBank/DDBJ whole genome shotgun (WGS) entry which is preliminary data.</text>
</comment>
<dbReference type="Pfam" id="PF01740">
    <property type="entry name" value="STAS"/>
    <property type="match status" value="1"/>
</dbReference>
<sequence>MILVLYGELDAGTALKLEQAAAQLFAAEHPPEVLLLDLSGLSFLSVAGARAIHTVHESSGTSRVRVVTGNGPVVREFLHATRFDAVLDCYRTRVGAIAAGSRAEFVSQVKAIWNAG</sequence>
<dbReference type="STRING" id="287986.DV20_11620"/>
<dbReference type="Gene3D" id="3.30.750.24">
    <property type="entry name" value="STAS domain"/>
    <property type="match status" value="1"/>
</dbReference>
<evidence type="ECO:0000313" key="3">
    <source>
        <dbReference type="Proteomes" id="UP000027345"/>
    </source>
</evidence>
<protein>
    <submittedName>
        <fullName evidence="2">Anti-anti-sigma factor</fullName>
    </submittedName>
</protein>
<accession>A0A066UCR9</accession>
<dbReference type="Proteomes" id="UP000027345">
    <property type="component" value="Unassembled WGS sequence"/>
</dbReference>
<reference evidence="2 3" key="1">
    <citation type="submission" date="2014-05" db="EMBL/GenBank/DDBJ databases">
        <title>Draft genome sequence of Amycolatopsis rifamycinica DSM 46095.</title>
        <authorList>
            <person name="Lal R."/>
            <person name="Saxena A."/>
            <person name="Kumari R."/>
            <person name="Mukherjee U."/>
            <person name="Singh P."/>
            <person name="Sangwan N."/>
            <person name="Mahato N.K."/>
        </authorList>
    </citation>
    <scope>NUCLEOTIDE SEQUENCE [LARGE SCALE GENOMIC DNA]</scope>
    <source>
        <strain evidence="2 3">DSM 46095</strain>
    </source>
</reference>
<dbReference type="InterPro" id="IPR002645">
    <property type="entry name" value="STAS_dom"/>
</dbReference>
<dbReference type="CDD" id="cd07043">
    <property type="entry name" value="STAS_anti-anti-sigma_factors"/>
    <property type="match status" value="1"/>
</dbReference>
<proteinExistence type="predicted"/>